<keyword evidence="6" id="KW-0411">Iron-sulfur</keyword>
<keyword evidence="5" id="KW-0408">Iron</keyword>
<evidence type="ECO:0000313" key="8">
    <source>
        <dbReference type="EMBL" id="TLX72061.1"/>
    </source>
</evidence>
<reference evidence="8 9" key="1">
    <citation type="submission" date="2019-04" db="EMBL/GenBank/DDBJ databases">
        <authorList>
            <person name="Li M."/>
        </authorList>
    </citation>
    <scope>NUCLEOTIDE SEQUENCE [LARGE SCALE GENOMIC DNA]</scope>
    <source>
        <strain evidence="8 9">LAM1902</strain>
    </source>
</reference>
<dbReference type="InterPro" id="IPR058240">
    <property type="entry name" value="rSAM_sf"/>
</dbReference>
<evidence type="ECO:0000256" key="5">
    <source>
        <dbReference type="ARBA" id="ARBA00023004"/>
    </source>
</evidence>
<accession>A0A5R9QS80</accession>
<keyword evidence="9" id="KW-1185">Reference proteome</keyword>
<comment type="cofactor">
    <cofactor evidence="1">
        <name>[4Fe-4S] cluster</name>
        <dbReference type="ChEBI" id="CHEBI:49883"/>
    </cofactor>
</comment>
<dbReference type="PANTHER" id="PTHR30352:SF13">
    <property type="entry name" value="GLYCYL-RADICAL ENZYME ACTIVATING ENZYME YJJW-RELATED"/>
    <property type="match status" value="1"/>
</dbReference>
<evidence type="ECO:0000256" key="2">
    <source>
        <dbReference type="ARBA" id="ARBA00022485"/>
    </source>
</evidence>
<dbReference type="SFLD" id="SFLDS00029">
    <property type="entry name" value="Radical_SAM"/>
    <property type="match status" value="1"/>
</dbReference>
<dbReference type="PANTHER" id="PTHR30352">
    <property type="entry name" value="PYRUVATE FORMATE-LYASE-ACTIVATING ENZYME"/>
    <property type="match status" value="1"/>
</dbReference>
<comment type="caution">
    <text evidence="8">The sequence shown here is derived from an EMBL/GenBank/DDBJ whole genome shotgun (WGS) entry which is preliminary data.</text>
</comment>
<dbReference type="OrthoDB" id="9782387at2"/>
<dbReference type="SUPFAM" id="SSF102114">
    <property type="entry name" value="Radical SAM enzymes"/>
    <property type="match status" value="1"/>
</dbReference>
<proteinExistence type="predicted"/>
<evidence type="ECO:0000256" key="6">
    <source>
        <dbReference type="ARBA" id="ARBA00023014"/>
    </source>
</evidence>
<keyword evidence="2" id="KW-0004">4Fe-4S</keyword>
<evidence type="ECO:0000256" key="4">
    <source>
        <dbReference type="ARBA" id="ARBA00022723"/>
    </source>
</evidence>
<dbReference type="GO" id="GO:0046872">
    <property type="term" value="F:metal ion binding"/>
    <property type="evidence" value="ECO:0007669"/>
    <property type="project" value="UniProtKB-KW"/>
</dbReference>
<evidence type="ECO:0000256" key="1">
    <source>
        <dbReference type="ARBA" id="ARBA00001966"/>
    </source>
</evidence>
<protein>
    <submittedName>
        <fullName evidence="8">Anaerobic ribonucleoside-triphosphate reductase activating protein</fullName>
    </submittedName>
</protein>
<dbReference type="GO" id="GO:0051539">
    <property type="term" value="F:4 iron, 4 sulfur cluster binding"/>
    <property type="evidence" value="ECO:0007669"/>
    <property type="project" value="UniProtKB-KW"/>
</dbReference>
<evidence type="ECO:0000313" key="9">
    <source>
        <dbReference type="Proteomes" id="UP000306635"/>
    </source>
</evidence>
<dbReference type="InterPro" id="IPR012840">
    <property type="entry name" value="NrdG2"/>
</dbReference>
<evidence type="ECO:0000259" key="7">
    <source>
        <dbReference type="Pfam" id="PF04055"/>
    </source>
</evidence>
<dbReference type="CDD" id="cd01335">
    <property type="entry name" value="Radical_SAM"/>
    <property type="match status" value="1"/>
</dbReference>
<dbReference type="InterPro" id="IPR034457">
    <property type="entry name" value="Organic_radical-activating"/>
</dbReference>
<organism evidence="8 9">
    <name type="scientific">Pseudomonas nicosulfuronedens</name>
    <dbReference type="NCBI Taxonomy" id="2571105"/>
    <lineage>
        <taxon>Bacteria</taxon>
        <taxon>Pseudomonadati</taxon>
        <taxon>Pseudomonadota</taxon>
        <taxon>Gammaproteobacteria</taxon>
        <taxon>Pseudomonadales</taxon>
        <taxon>Pseudomonadaceae</taxon>
        <taxon>Pseudomonas</taxon>
    </lineage>
</organism>
<dbReference type="Proteomes" id="UP000306635">
    <property type="component" value="Unassembled WGS sequence"/>
</dbReference>
<dbReference type="GO" id="GO:0003824">
    <property type="term" value="F:catalytic activity"/>
    <property type="evidence" value="ECO:0007669"/>
    <property type="project" value="InterPro"/>
</dbReference>
<dbReference type="NCBIfam" id="TIGR02495">
    <property type="entry name" value="NrdG2"/>
    <property type="match status" value="1"/>
</dbReference>
<evidence type="ECO:0000256" key="3">
    <source>
        <dbReference type="ARBA" id="ARBA00022691"/>
    </source>
</evidence>
<dbReference type="InterPro" id="IPR013785">
    <property type="entry name" value="Aldolase_TIM"/>
</dbReference>
<dbReference type="RefSeq" id="WP_138525819.1">
    <property type="nucleotide sequence ID" value="NZ_JAOCBK010000002.1"/>
</dbReference>
<keyword evidence="4" id="KW-0479">Metal-binding</keyword>
<dbReference type="SFLD" id="SFLDG01094">
    <property type="entry name" value="Uncharacterised_Radical_SAM_Su"/>
    <property type="match status" value="1"/>
</dbReference>
<dbReference type="Gene3D" id="3.20.20.70">
    <property type="entry name" value="Aldolase class I"/>
    <property type="match status" value="1"/>
</dbReference>
<dbReference type="EMBL" id="SWDV01000036">
    <property type="protein sequence ID" value="TLX72061.1"/>
    <property type="molecule type" value="Genomic_DNA"/>
</dbReference>
<dbReference type="InterPro" id="IPR007197">
    <property type="entry name" value="rSAM"/>
</dbReference>
<sequence>MNSTLRVGGLVPLTTLDYPGLLACVLFCQGCAWRCRYCHNPELIAPRGEHEIHWDDILAFLRRRQGLLQAVVFSGGEATLQGALPQAMASVRAMGFRAGLHSAGIRPEAFARALPHADWVGFDVKGLAEDVDATTGVKRSGLANWRSLELLLASGVEHECRTTVHWQLFDLQRLRRLALRLRETGVDNFVVQLARSERQLDPELIATPSPHGASDLWRELHALFPTFELRDT</sequence>
<keyword evidence="3" id="KW-0949">S-adenosyl-L-methionine</keyword>
<dbReference type="AlphaFoldDB" id="A0A5R9QS80"/>
<name>A0A5R9QS80_9PSED</name>
<gene>
    <name evidence="8" type="ORF">FAS41_23585</name>
</gene>
<feature type="domain" description="Radical SAM core" evidence="7">
    <location>
        <begin position="26"/>
        <end position="158"/>
    </location>
</feature>
<dbReference type="Pfam" id="PF04055">
    <property type="entry name" value="Radical_SAM"/>
    <property type="match status" value="1"/>
</dbReference>